<dbReference type="EMBL" id="JACGWZ010000002">
    <property type="protein sequence ID" value="MBA8824797.1"/>
    <property type="molecule type" value="Genomic_DNA"/>
</dbReference>
<evidence type="ECO:0000313" key="9">
    <source>
        <dbReference type="Proteomes" id="UP000569329"/>
    </source>
</evidence>
<dbReference type="AlphaFoldDB" id="A0A839DZ80"/>
<accession>A0A839DZ80</accession>
<feature type="site" description="Transition state stabilizer" evidence="6">
    <location>
        <position position="211"/>
    </location>
</feature>
<dbReference type="PROSITE" id="PS01076">
    <property type="entry name" value="ACETATE_KINASE_2"/>
    <property type="match status" value="1"/>
</dbReference>
<comment type="caution">
    <text evidence="6">Lacks conserved residue(s) required for the propagation of feature annotation.</text>
</comment>
<comment type="pathway">
    <text evidence="6">Metabolic intermediate biosynthesis; acetyl-CoA biosynthesis; acetyl-CoA from acetate: step 1/2.</text>
</comment>
<feature type="active site" description="Proton donor/acceptor" evidence="6">
    <location>
        <position position="120"/>
    </location>
</feature>
<sequence>MNTRAITVNAGSNSLRLDLVDTQDLRVHESQHTSTPPTAPESLRDFDEFLGQHGERATTVAHRLVHGGEHFPQPRPVDENTVSRLHELEALAPQHVPSTVQLVQRTAHAAPSTPQVLCPDTGFHHTLPAESRLEPLPSRWRSQIRRYGFHGLSYAWALRRTSELLGRDAERINALVAHVGGGCSVCAIHNGRSVDTTMGFTPLSGIMMTRRSGDLDPSALVWLLRNSGEDLDEVEAALQRESGLLGLSNGYSDDTRELVEAAEAGNDTARTALTVFCRHLASGLAAMATNLDSVDAVVFTGEIGWNQPEVRREVCRRLALLGVPADLSDNRQDDGPVSGSGERPPVLVVQPREEIQLALEATRAL</sequence>
<evidence type="ECO:0000256" key="2">
    <source>
        <dbReference type="ARBA" id="ARBA00022679"/>
    </source>
</evidence>
<keyword evidence="9" id="KW-1185">Reference proteome</keyword>
<keyword evidence="3 6" id="KW-0547">Nucleotide-binding</keyword>
<dbReference type="GO" id="GO:0000287">
    <property type="term" value="F:magnesium ion binding"/>
    <property type="evidence" value="ECO:0007669"/>
    <property type="project" value="UniProtKB-UniRule"/>
</dbReference>
<dbReference type="InterPro" id="IPR043129">
    <property type="entry name" value="ATPase_NBD"/>
</dbReference>
<evidence type="ECO:0000313" key="8">
    <source>
        <dbReference type="EMBL" id="MBA8824797.1"/>
    </source>
</evidence>
<dbReference type="InterPro" id="IPR023865">
    <property type="entry name" value="Aliphatic_acid_kinase_CS"/>
</dbReference>
<feature type="binding site" evidence="6">
    <location>
        <begin position="254"/>
        <end position="256"/>
    </location>
    <ligand>
        <name>ATP</name>
        <dbReference type="ChEBI" id="CHEBI:30616"/>
    </ligand>
</feature>
<dbReference type="HAMAP" id="MF_00020">
    <property type="entry name" value="Acetate_kinase"/>
    <property type="match status" value="1"/>
</dbReference>
<dbReference type="SUPFAM" id="SSF53067">
    <property type="entry name" value="Actin-like ATPase domain"/>
    <property type="match status" value="2"/>
</dbReference>
<feature type="binding site" evidence="6">
    <location>
        <position position="63"/>
    </location>
    <ligand>
        <name>substrate</name>
    </ligand>
</feature>
<comment type="similarity">
    <text evidence="1 6 7">Belongs to the acetokinase family.</text>
</comment>
<evidence type="ECO:0000256" key="4">
    <source>
        <dbReference type="ARBA" id="ARBA00022777"/>
    </source>
</evidence>
<dbReference type="UniPathway" id="UPA00340">
    <property type="reaction ID" value="UER00458"/>
</dbReference>
<comment type="catalytic activity">
    <reaction evidence="6">
        <text>acetate + ATP = acetyl phosphate + ADP</text>
        <dbReference type="Rhea" id="RHEA:11352"/>
        <dbReference type="ChEBI" id="CHEBI:22191"/>
        <dbReference type="ChEBI" id="CHEBI:30089"/>
        <dbReference type="ChEBI" id="CHEBI:30616"/>
        <dbReference type="ChEBI" id="CHEBI:456216"/>
        <dbReference type="EC" id="2.7.2.1"/>
    </reaction>
</comment>
<keyword evidence="2 6" id="KW-0808">Transferase</keyword>
<feature type="binding site" evidence="6">
    <location>
        <position position="353"/>
    </location>
    <ligand>
        <name>Mg(2+)</name>
        <dbReference type="ChEBI" id="CHEBI:18420"/>
    </ligand>
</feature>
<dbReference type="GO" id="GO:0006085">
    <property type="term" value="P:acetyl-CoA biosynthetic process"/>
    <property type="evidence" value="ECO:0007669"/>
    <property type="project" value="UniProtKB-UniRule"/>
</dbReference>
<dbReference type="GO" id="GO:0005524">
    <property type="term" value="F:ATP binding"/>
    <property type="evidence" value="ECO:0007669"/>
    <property type="project" value="UniProtKB-KW"/>
</dbReference>
<comment type="subcellular location">
    <subcellularLocation>
        <location evidence="6">Cytoplasm</location>
    </subcellularLocation>
</comment>
<comment type="subunit">
    <text evidence="6">Homodimer.</text>
</comment>
<keyword evidence="6" id="KW-0963">Cytoplasm</keyword>
<evidence type="ECO:0000256" key="6">
    <source>
        <dbReference type="HAMAP-Rule" id="MF_00020"/>
    </source>
</evidence>
<evidence type="ECO:0000256" key="3">
    <source>
        <dbReference type="ARBA" id="ARBA00022741"/>
    </source>
</evidence>
<dbReference type="InterPro" id="IPR000890">
    <property type="entry name" value="Aliphatic_acid_kin_short-chain"/>
</dbReference>
<reference evidence="8 9" key="1">
    <citation type="submission" date="2020-07" db="EMBL/GenBank/DDBJ databases">
        <title>Sequencing the genomes of 1000 actinobacteria strains.</title>
        <authorList>
            <person name="Klenk H.-P."/>
        </authorList>
    </citation>
    <scope>NUCLEOTIDE SEQUENCE [LARGE SCALE GENOMIC DNA]</scope>
    <source>
        <strain evidence="8 9">DSM 45975</strain>
    </source>
</reference>
<gene>
    <name evidence="6" type="primary">ackA</name>
    <name evidence="8" type="ORF">FHX42_002144</name>
</gene>
<comment type="cofactor">
    <cofactor evidence="6">
        <name>Mg(2+)</name>
        <dbReference type="ChEBI" id="CHEBI:18420"/>
    </cofactor>
    <cofactor evidence="6">
        <name>Mn(2+)</name>
        <dbReference type="ChEBI" id="CHEBI:29035"/>
    </cofactor>
    <text evidence="6">Mg(2+). Can also accept Mn(2+).</text>
</comment>
<feature type="binding site" evidence="6">
    <location>
        <begin position="178"/>
        <end position="182"/>
    </location>
    <ligand>
        <name>ATP</name>
        <dbReference type="ChEBI" id="CHEBI:30616"/>
    </ligand>
</feature>
<feature type="site" description="Transition state stabilizer" evidence="6">
    <location>
        <position position="150"/>
    </location>
</feature>
<name>A0A839DZ80_9PSEU</name>
<proteinExistence type="inferred from homology"/>
<dbReference type="Pfam" id="PF00871">
    <property type="entry name" value="Acetate_kinase"/>
    <property type="match status" value="1"/>
</dbReference>
<dbReference type="RefSeq" id="WP_182544008.1">
    <property type="nucleotide sequence ID" value="NZ_JACGWZ010000002.1"/>
</dbReference>
<evidence type="ECO:0000256" key="1">
    <source>
        <dbReference type="ARBA" id="ARBA00008748"/>
    </source>
</evidence>
<keyword evidence="6" id="KW-0479">Metal-binding</keyword>
<keyword evidence="4 6" id="KW-0418">Kinase</keyword>
<organism evidence="8 9">
    <name type="scientific">Halosaccharopolyspora lacisalsi</name>
    <dbReference type="NCBI Taxonomy" id="1000566"/>
    <lineage>
        <taxon>Bacteria</taxon>
        <taxon>Bacillati</taxon>
        <taxon>Actinomycetota</taxon>
        <taxon>Actinomycetes</taxon>
        <taxon>Pseudonocardiales</taxon>
        <taxon>Pseudonocardiaceae</taxon>
        <taxon>Halosaccharopolyspora</taxon>
    </lineage>
</organism>
<protein>
    <recommendedName>
        <fullName evidence="6">Acetate kinase</fullName>
        <ecNumber evidence="6">2.7.2.1</ecNumber>
    </recommendedName>
    <alternativeName>
        <fullName evidence="6">Acetokinase</fullName>
    </alternativeName>
</protein>
<dbReference type="InterPro" id="IPR004372">
    <property type="entry name" value="Ac/propionate_kinase"/>
</dbReference>
<dbReference type="PRINTS" id="PR00471">
    <property type="entry name" value="ACETATEKNASE"/>
</dbReference>
<dbReference type="PANTHER" id="PTHR21060:SF15">
    <property type="entry name" value="ACETATE KINASE-RELATED"/>
    <property type="match status" value="1"/>
</dbReference>
<dbReference type="Gene3D" id="3.30.420.40">
    <property type="match status" value="2"/>
</dbReference>
<keyword evidence="6" id="KW-0460">Magnesium</keyword>
<evidence type="ECO:0000256" key="7">
    <source>
        <dbReference type="RuleBase" id="RU003835"/>
    </source>
</evidence>
<comment type="caution">
    <text evidence="8">The sequence shown here is derived from an EMBL/GenBank/DDBJ whole genome shotgun (WGS) entry which is preliminary data.</text>
</comment>
<dbReference type="Proteomes" id="UP000569329">
    <property type="component" value="Unassembled WGS sequence"/>
</dbReference>
<dbReference type="GO" id="GO:0008776">
    <property type="term" value="F:acetate kinase activity"/>
    <property type="evidence" value="ECO:0007669"/>
    <property type="project" value="UniProtKB-UniRule"/>
</dbReference>
<dbReference type="GO" id="GO:0006083">
    <property type="term" value="P:acetate metabolic process"/>
    <property type="evidence" value="ECO:0007669"/>
    <property type="project" value="TreeGrafter"/>
</dbReference>
<comment type="function">
    <text evidence="6">Catalyzes the formation of acetyl phosphate from acetate and ATP. Can also catalyze the reverse reaction.</text>
</comment>
<dbReference type="GO" id="GO:0005737">
    <property type="term" value="C:cytoplasm"/>
    <property type="evidence" value="ECO:0007669"/>
    <property type="project" value="UniProtKB-SubCell"/>
</dbReference>
<dbReference type="EC" id="2.7.2.1" evidence="6"/>
<dbReference type="PIRSF" id="PIRSF000722">
    <property type="entry name" value="Acetate_prop_kin"/>
    <property type="match status" value="1"/>
</dbReference>
<evidence type="ECO:0000256" key="5">
    <source>
        <dbReference type="ARBA" id="ARBA00022840"/>
    </source>
</evidence>
<dbReference type="PANTHER" id="PTHR21060">
    <property type="entry name" value="ACETATE KINASE"/>
    <property type="match status" value="1"/>
</dbReference>
<keyword evidence="5 6" id="KW-0067">ATP-binding</keyword>